<gene>
    <name evidence="3" type="ORF">GCM10009767_34060</name>
</gene>
<dbReference type="PROSITE" id="PS51257">
    <property type="entry name" value="PROKAR_LIPOPROTEIN"/>
    <property type="match status" value="1"/>
</dbReference>
<feature type="signal peptide" evidence="2">
    <location>
        <begin position="1"/>
        <end position="26"/>
    </location>
</feature>
<evidence type="ECO:0000313" key="4">
    <source>
        <dbReference type="Proteomes" id="UP001501204"/>
    </source>
</evidence>
<dbReference type="RefSeq" id="WP_344124570.1">
    <property type="nucleotide sequence ID" value="NZ_BAAAOA010000046.1"/>
</dbReference>
<sequence length="100" mass="9172">MSTSRRVTAASAAAVLGLFLAGCDNTGTEETPEAPAGTTAPMEDGATTEPTDGAGMGGGATDGATTGATTNSGAGTGDDATTGADGTVPEGDTGGTDTGG</sequence>
<proteinExistence type="predicted"/>
<dbReference type="Proteomes" id="UP001501204">
    <property type="component" value="Unassembled WGS sequence"/>
</dbReference>
<evidence type="ECO:0000256" key="1">
    <source>
        <dbReference type="SAM" id="MobiDB-lite"/>
    </source>
</evidence>
<feature type="chain" id="PRO_5045744610" evidence="2">
    <location>
        <begin position="27"/>
        <end position="100"/>
    </location>
</feature>
<keyword evidence="2" id="KW-0732">Signal</keyword>
<comment type="caution">
    <text evidence="3">The sequence shown here is derived from an EMBL/GenBank/DDBJ whole genome shotgun (WGS) entry which is preliminary data.</text>
</comment>
<dbReference type="EMBL" id="BAAAOA010000046">
    <property type="protein sequence ID" value="GAA1773321.1"/>
    <property type="molecule type" value="Genomic_DNA"/>
</dbReference>
<feature type="compositionally biased region" description="Low complexity" evidence="1">
    <location>
        <begin position="62"/>
        <end position="91"/>
    </location>
</feature>
<protein>
    <submittedName>
        <fullName evidence="3">Uncharacterized protein</fullName>
    </submittedName>
</protein>
<evidence type="ECO:0000313" key="3">
    <source>
        <dbReference type="EMBL" id="GAA1773321.1"/>
    </source>
</evidence>
<feature type="compositionally biased region" description="Low complexity" evidence="1">
    <location>
        <begin position="26"/>
        <end position="41"/>
    </location>
</feature>
<accession>A0ABN2L327</accession>
<evidence type="ECO:0000256" key="2">
    <source>
        <dbReference type="SAM" id="SignalP"/>
    </source>
</evidence>
<feature type="region of interest" description="Disordered" evidence="1">
    <location>
        <begin position="23"/>
        <end position="100"/>
    </location>
</feature>
<reference evidence="3 4" key="1">
    <citation type="journal article" date="2019" name="Int. J. Syst. Evol. Microbiol.">
        <title>The Global Catalogue of Microorganisms (GCM) 10K type strain sequencing project: providing services to taxonomists for standard genome sequencing and annotation.</title>
        <authorList>
            <consortium name="The Broad Institute Genomics Platform"/>
            <consortium name="The Broad Institute Genome Sequencing Center for Infectious Disease"/>
            <person name="Wu L."/>
            <person name="Ma J."/>
        </authorList>
    </citation>
    <scope>NUCLEOTIDE SEQUENCE [LARGE SCALE GENOMIC DNA]</scope>
    <source>
        <strain evidence="3 4">JCM 14735</strain>
    </source>
</reference>
<keyword evidence="4" id="KW-1185">Reference proteome</keyword>
<organism evidence="3 4">
    <name type="scientific">Kocuria aegyptia</name>
    <dbReference type="NCBI Taxonomy" id="330943"/>
    <lineage>
        <taxon>Bacteria</taxon>
        <taxon>Bacillati</taxon>
        <taxon>Actinomycetota</taxon>
        <taxon>Actinomycetes</taxon>
        <taxon>Micrococcales</taxon>
        <taxon>Micrococcaceae</taxon>
        <taxon>Kocuria</taxon>
    </lineage>
</organism>
<name>A0ABN2L327_9MICC</name>